<feature type="region of interest" description="Disordered" evidence="2">
    <location>
        <begin position="246"/>
        <end position="270"/>
    </location>
</feature>
<dbReference type="EMBL" id="CAJFDI010000004">
    <property type="protein sequence ID" value="CAD5227349.1"/>
    <property type="molecule type" value="Genomic_DNA"/>
</dbReference>
<dbReference type="GO" id="GO:0005737">
    <property type="term" value="C:cytoplasm"/>
    <property type="evidence" value="ECO:0007669"/>
    <property type="project" value="TreeGrafter"/>
</dbReference>
<dbReference type="EMBL" id="CAJFCV020000004">
    <property type="protein sequence ID" value="CAG9117544.1"/>
    <property type="molecule type" value="Genomic_DNA"/>
</dbReference>
<sequence>MVNKNGKSAEKDADGHQQSPIDIVTSAVIHDPSLKSSKLKINYEIGDADTVEVTKKGFNVWMKNGAKSSIAGTHLPYGNEYRLAQFHAHWGENKKCGSEHFLNGKPYSGEIHCVFWNTSYGTSENAFKHADGMTVLAIFIHEHAHNNMAFEPLIDSIKFAQRNSDKKAKVNPNFDLNLLMPDKHFFYTYHGSLTTPPHDECVIWTILRRHVHIGHSQMEVLRSIVKSNVRNIQPLEGRKIRSSFVLKHRDESEHRQNGRSENGKSGSEHE</sequence>
<gene>
    <name evidence="4" type="ORF">BXYJ_LOCUS9894</name>
</gene>
<dbReference type="SMR" id="A0A7I8WVJ2"/>
<reference evidence="4" key="1">
    <citation type="submission" date="2020-09" db="EMBL/GenBank/DDBJ databases">
        <authorList>
            <person name="Kikuchi T."/>
        </authorList>
    </citation>
    <scope>NUCLEOTIDE SEQUENCE</scope>
    <source>
        <strain evidence="4">Ka4C1</strain>
    </source>
</reference>
<feature type="compositionally biased region" description="Basic and acidic residues" evidence="2">
    <location>
        <begin position="247"/>
        <end position="270"/>
    </location>
</feature>
<protein>
    <submittedName>
        <fullName evidence="4">(pine wood nematode) hypothetical protein</fullName>
    </submittedName>
</protein>
<dbReference type="AlphaFoldDB" id="A0A7I8WVJ2"/>
<keyword evidence="5" id="KW-1185">Reference proteome</keyword>
<dbReference type="PANTHER" id="PTHR18952:SF124">
    <property type="entry name" value="CARBONIC ANHYDRASE 7"/>
    <property type="match status" value="1"/>
</dbReference>
<evidence type="ECO:0000313" key="5">
    <source>
        <dbReference type="Proteomes" id="UP000659654"/>
    </source>
</evidence>
<feature type="region of interest" description="Disordered" evidence="2">
    <location>
        <begin position="1"/>
        <end position="20"/>
    </location>
</feature>
<feature type="domain" description="Alpha-carbonic anhydrase" evidence="3">
    <location>
        <begin position="1"/>
        <end position="244"/>
    </location>
</feature>
<organism evidence="4 5">
    <name type="scientific">Bursaphelenchus xylophilus</name>
    <name type="common">Pinewood nematode worm</name>
    <name type="synonym">Aphelenchoides xylophilus</name>
    <dbReference type="NCBI Taxonomy" id="6326"/>
    <lineage>
        <taxon>Eukaryota</taxon>
        <taxon>Metazoa</taxon>
        <taxon>Ecdysozoa</taxon>
        <taxon>Nematoda</taxon>
        <taxon>Chromadorea</taxon>
        <taxon>Rhabditida</taxon>
        <taxon>Tylenchina</taxon>
        <taxon>Tylenchomorpha</taxon>
        <taxon>Aphelenchoidea</taxon>
        <taxon>Aphelenchoididae</taxon>
        <taxon>Bursaphelenchus</taxon>
    </lineage>
</organism>
<dbReference type="Pfam" id="PF00194">
    <property type="entry name" value="Carb_anhydrase"/>
    <property type="match status" value="1"/>
</dbReference>
<dbReference type="Gene3D" id="3.10.200.10">
    <property type="entry name" value="Alpha carbonic anhydrase"/>
    <property type="match status" value="1"/>
</dbReference>
<proteinExistence type="inferred from homology"/>
<dbReference type="PROSITE" id="PS51144">
    <property type="entry name" value="ALPHA_CA_2"/>
    <property type="match status" value="1"/>
</dbReference>
<dbReference type="InterPro" id="IPR036398">
    <property type="entry name" value="CA_dom_sf"/>
</dbReference>
<dbReference type="InterPro" id="IPR023561">
    <property type="entry name" value="Carbonic_anhydrase_a-class"/>
</dbReference>
<evidence type="ECO:0000256" key="1">
    <source>
        <dbReference type="ARBA" id="ARBA00010718"/>
    </source>
</evidence>
<comment type="caution">
    <text evidence="4">The sequence shown here is derived from an EMBL/GenBank/DDBJ whole genome shotgun (WGS) entry which is preliminary data.</text>
</comment>
<accession>A0A7I8WVJ2</accession>
<dbReference type="OrthoDB" id="429145at2759"/>
<dbReference type="Proteomes" id="UP000659654">
    <property type="component" value="Unassembled WGS sequence"/>
</dbReference>
<dbReference type="Proteomes" id="UP000582659">
    <property type="component" value="Unassembled WGS sequence"/>
</dbReference>
<dbReference type="CDD" id="cd00326">
    <property type="entry name" value="alpha_CA"/>
    <property type="match status" value="1"/>
</dbReference>
<comment type="similarity">
    <text evidence="1">Belongs to the alpha-carbonic anhydrase family.</text>
</comment>
<dbReference type="SMART" id="SM01057">
    <property type="entry name" value="Carb_anhydrase"/>
    <property type="match status" value="1"/>
</dbReference>
<dbReference type="InterPro" id="IPR001148">
    <property type="entry name" value="CA_dom"/>
</dbReference>
<evidence type="ECO:0000259" key="3">
    <source>
        <dbReference type="PROSITE" id="PS51144"/>
    </source>
</evidence>
<dbReference type="GO" id="GO:0008270">
    <property type="term" value="F:zinc ion binding"/>
    <property type="evidence" value="ECO:0007669"/>
    <property type="project" value="InterPro"/>
</dbReference>
<dbReference type="SUPFAM" id="SSF51069">
    <property type="entry name" value="Carbonic anhydrase"/>
    <property type="match status" value="1"/>
</dbReference>
<dbReference type="GO" id="GO:0004089">
    <property type="term" value="F:carbonate dehydratase activity"/>
    <property type="evidence" value="ECO:0007669"/>
    <property type="project" value="InterPro"/>
</dbReference>
<evidence type="ECO:0000256" key="2">
    <source>
        <dbReference type="SAM" id="MobiDB-lite"/>
    </source>
</evidence>
<evidence type="ECO:0000313" key="4">
    <source>
        <dbReference type="EMBL" id="CAD5227349.1"/>
    </source>
</evidence>
<name>A0A7I8WVJ2_BURXY</name>
<dbReference type="PANTHER" id="PTHR18952">
    <property type="entry name" value="CARBONIC ANHYDRASE"/>
    <property type="match status" value="1"/>
</dbReference>